<evidence type="ECO:0000256" key="4">
    <source>
        <dbReference type="SAM" id="Coils"/>
    </source>
</evidence>
<feature type="region of interest" description="Disordered" evidence="5">
    <location>
        <begin position="252"/>
        <end position="291"/>
    </location>
</feature>
<dbReference type="GO" id="GO:0005634">
    <property type="term" value="C:nucleus"/>
    <property type="evidence" value="ECO:0007669"/>
    <property type="project" value="TreeGrafter"/>
</dbReference>
<feature type="coiled-coil region" evidence="4">
    <location>
        <begin position="1"/>
        <end position="28"/>
    </location>
</feature>
<dbReference type="NCBIfam" id="TIGR00229">
    <property type="entry name" value="sensory_box"/>
    <property type="match status" value="2"/>
</dbReference>
<dbReference type="CDD" id="cd00130">
    <property type="entry name" value="PAS"/>
    <property type="match status" value="2"/>
</dbReference>
<dbReference type="Gene3D" id="3.30.450.20">
    <property type="entry name" value="PAS domain"/>
    <property type="match status" value="2"/>
</dbReference>
<feature type="domain" description="PAC" evidence="7">
    <location>
        <begin position="371"/>
        <end position="417"/>
    </location>
</feature>
<keyword evidence="2" id="KW-0288">FMN</keyword>
<dbReference type="AlphaFoldDB" id="A0A126X4B7"/>
<keyword evidence="3" id="KW-0157">Chromophore</keyword>
<keyword evidence="1" id="KW-0285">Flavoprotein</keyword>
<dbReference type="SUPFAM" id="SSF55785">
    <property type="entry name" value="PYP-like sensor domain (PAS domain)"/>
    <property type="match status" value="2"/>
</dbReference>
<evidence type="ECO:0000256" key="3">
    <source>
        <dbReference type="ARBA" id="ARBA00022991"/>
    </source>
</evidence>
<proteinExistence type="evidence at transcript level"/>
<feature type="domain" description="PAS" evidence="6">
    <location>
        <begin position="109"/>
        <end position="158"/>
    </location>
</feature>
<dbReference type="Pfam" id="PF13426">
    <property type="entry name" value="PAS_9"/>
    <property type="match status" value="2"/>
</dbReference>
<dbReference type="EMBL" id="KU702023">
    <property type="protein sequence ID" value="AML79532.1"/>
    <property type="molecule type" value="mRNA"/>
</dbReference>
<dbReference type="PANTHER" id="PTHR47429:SF2">
    <property type="entry name" value="PROTEIN TWIN LOV 1"/>
    <property type="match status" value="1"/>
</dbReference>
<evidence type="ECO:0000256" key="5">
    <source>
        <dbReference type="SAM" id="MobiDB-lite"/>
    </source>
</evidence>
<sequence length="417" mass="45810">MHDLIEANKALQNERESLVEELEKLRNLTLSSEAGSSGDNSNVSSPPQADLPPGIVIPPKDNALLSMFRADGAPAPAGVWPLEKVTLAQNTKQLTSFIAPDLAVPHMSLKQFIAAALKLAMENLIVTDPNRLGHPIVYASQGFQSMTGYTKEEILGRNCRFLQGRGTDSQAITNIGQAIREGREYLTEVLNYRKDGTPFWNLVYITPVEDQAGRTTNYIGVQFDITASKPSNLVSMVSGALNQSPRVELLGGASSAGAEQVKTEDATSAYQPSKKQRDTGDRQHKTTESAPNQGLKNLLASILHLSMSNLIVSDPRLPDNPVVYASEGFQKLTGYSREEIVGRNCRFLQGPGTDEKTVRAIREGLRQKTPFLAEILNYRKDGTPFWNLLFITPVLDPQGQPFKYIGVQLDVTDHHQE</sequence>
<feature type="region of interest" description="Disordered" evidence="5">
    <location>
        <begin position="32"/>
        <end position="56"/>
    </location>
</feature>
<dbReference type="PROSITE" id="PS50113">
    <property type="entry name" value="PAC"/>
    <property type="match status" value="2"/>
</dbReference>
<dbReference type="InterPro" id="IPR000014">
    <property type="entry name" value="PAS"/>
</dbReference>
<name>A0A126X4B7_CYAPA</name>
<dbReference type="SMART" id="SM00086">
    <property type="entry name" value="PAC"/>
    <property type="match status" value="2"/>
</dbReference>
<feature type="domain" description="PAS" evidence="6">
    <location>
        <begin position="295"/>
        <end position="368"/>
    </location>
</feature>
<evidence type="ECO:0000256" key="2">
    <source>
        <dbReference type="ARBA" id="ARBA00022643"/>
    </source>
</evidence>
<dbReference type="PROSITE" id="PS50112">
    <property type="entry name" value="PAS"/>
    <property type="match status" value="2"/>
</dbReference>
<evidence type="ECO:0000259" key="7">
    <source>
        <dbReference type="PROSITE" id="PS50113"/>
    </source>
</evidence>
<evidence type="ECO:0000256" key="1">
    <source>
        <dbReference type="ARBA" id="ARBA00022630"/>
    </source>
</evidence>
<protein>
    <submittedName>
        <fullName evidence="8">Putative LOV domain-containing protein</fullName>
    </submittedName>
</protein>
<evidence type="ECO:0000313" key="8">
    <source>
        <dbReference type="EMBL" id="AML79532.1"/>
    </source>
</evidence>
<organism evidence="8">
    <name type="scientific">Cyanophora paradoxa</name>
    <dbReference type="NCBI Taxonomy" id="2762"/>
    <lineage>
        <taxon>Eukaryota</taxon>
        <taxon>Glaucocystophyceae</taxon>
        <taxon>Cyanophorales</taxon>
        <taxon>Cyanophoraceae</taxon>
        <taxon>Cyanophora</taxon>
    </lineage>
</organism>
<feature type="compositionally biased region" description="Basic and acidic residues" evidence="5">
    <location>
        <begin position="275"/>
        <end position="287"/>
    </location>
</feature>
<evidence type="ECO:0000259" key="6">
    <source>
        <dbReference type="PROSITE" id="PS50112"/>
    </source>
</evidence>
<feature type="compositionally biased region" description="Polar residues" evidence="5">
    <location>
        <begin position="32"/>
        <end position="47"/>
    </location>
</feature>
<dbReference type="InterPro" id="IPR001610">
    <property type="entry name" value="PAC"/>
</dbReference>
<feature type="domain" description="PAC" evidence="7">
    <location>
        <begin position="185"/>
        <end position="237"/>
    </location>
</feature>
<dbReference type="PANTHER" id="PTHR47429">
    <property type="entry name" value="PROTEIN TWIN LOV 1"/>
    <property type="match status" value="1"/>
</dbReference>
<accession>A0A126X4B7</accession>
<dbReference type="SMART" id="SM00091">
    <property type="entry name" value="PAS"/>
    <property type="match status" value="2"/>
</dbReference>
<dbReference type="InterPro" id="IPR000700">
    <property type="entry name" value="PAS-assoc_C"/>
</dbReference>
<dbReference type="InterPro" id="IPR035965">
    <property type="entry name" value="PAS-like_dom_sf"/>
</dbReference>
<reference evidence="8" key="1">
    <citation type="journal article" date="2016" name="Proc. Natl. Acad. Sci. U.S.A.">
        <title>Functional and topological diversity of LOV domain photoreceptors.</title>
        <authorList>
            <person name="Glantz S.T."/>
            <person name="Carpenter E.J."/>
            <person name="Melkonian M."/>
            <person name="Gardner K.H."/>
            <person name="Boyden E.S."/>
            <person name="Wong G.K."/>
            <person name="Chow B.Y."/>
        </authorList>
    </citation>
    <scope>NUCLEOTIDE SEQUENCE</scope>
    <source>
        <strain evidence="8">YTYU_2033679</strain>
    </source>
</reference>
<keyword evidence="4" id="KW-0175">Coiled coil</keyword>